<keyword evidence="3" id="KW-1185">Reference proteome</keyword>
<dbReference type="Proteomes" id="UP000266005">
    <property type="component" value="Unassembled WGS sequence"/>
</dbReference>
<feature type="transmembrane region" description="Helical" evidence="1">
    <location>
        <begin position="27"/>
        <end position="48"/>
    </location>
</feature>
<feature type="transmembrane region" description="Helical" evidence="1">
    <location>
        <begin position="158"/>
        <end position="176"/>
    </location>
</feature>
<dbReference type="InterPro" id="IPR005625">
    <property type="entry name" value="PepSY-ass_TM"/>
</dbReference>
<proteinExistence type="predicted"/>
<name>A0A399RP72_9BACT</name>
<comment type="caution">
    <text evidence="2">The sequence shown here is derived from an EMBL/GenBank/DDBJ whole genome shotgun (WGS) entry which is preliminary data.</text>
</comment>
<dbReference type="OrthoDB" id="271465at2"/>
<evidence type="ECO:0000313" key="3">
    <source>
        <dbReference type="Proteomes" id="UP000266005"/>
    </source>
</evidence>
<keyword evidence="1" id="KW-0472">Membrane</keyword>
<organism evidence="2 3">
    <name type="scientific">Pontibacter oryzae</name>
    <dbReference type="NCBI Taxonomy" id="2304593"/>
    <lineage>
        <taxon>Bacteria</taxon>
        <taxon>Pseudomonadati</taxon>
        <taxon>Bacteroidota</taxon>
        <taxon>Cytophagia</taxon>
        <taxon>Cytophagales</taxon>
        <taxon>Hymenobacteraceae</taxon>
        <taxon>Pontibacter</taxon>
    </lineage>
</organism>
<dbReference type="PANTHER" id="PTHR34219">
    <property type="entry name" value="IRON-REGULATED INNER MEMBRANE PROTEIN-RELATED"/>
    <property type="match status" value="1"/>
</dbReference>
<protein>
    <submittedName>
        <fullName evidence="2">PepSY domain-containing protein</fullName>
    </submittedName>
</protein>
<keyword evidence="1" id="KW-0812">Transmembrane</keyword>
<dbReference type="AlphaFoldDB" id="A0A399RP72"/>
<accession>A0A399RP72</accession>
<dbReference type="Pfam" id="PF03929">
    <property type="entry name" value="PepSY_TM"/>
    <property type="match status" value="1"/>
</dbReference>
<keyword evidence="1" id="KW-1133">Transmembrane helix</keyword>
<sequence>MNTTQTHKSKIKRLTGLLRSYRVYHRYLGLGLGVFLIISSVTGLLLGWKKDIDLLQPPTQKGATTDLAQWISVAEMATLAQTALDSAQQLANTPIDRLEARPDKGIVKVLFAEGYWEVQLDGSTGKVLSVARRHSDWIEHLHDGSIISDGFKLLSMNVVGLGLLALVISGFILWLFPRKVRQLKS</sequence>
<gene>
    <name evidence="2" type="ORF">D1627_17795</name>
</gene>
<dbReference type="EMBL" id="QWGE01000007">
    <property type="protein sequence ID" value="RIJ33466.1"/>
    <property type="molecule type" value="Genomic_DNA"/>
</dbReference>
<reference evidence="3" key="1">
    <citation type="submission" date="2018-08" db="EMBL/GenBank/DDBJ databases">
        <title>Mucilaginibacter sp. MYSH2.</title>
        <authorList>
            <person name="Seo T."/>
        </authorList>
    </citation>
    <scope>NUCLEOTIDE SEQUENCE [LARGE SCALE GENOMIC DNA]</scope>
    <source>
        <strain evidence="3">KIRAN</strain>
    </source>
</reference>
<evidence type="ECO:0000313" key="2">
    <source>
        <dbReference type="EMBL" id="RIJ33466.1"/>
    </source>
</evidence>
<evidence type="ECO:0000256" key="1">
    <source>
        <dbReference type="SAM" id="Phobius"/>
    </source>
</evidence>